<protein>
    <submittedName>
        <fullName evidence="2">Uncharacterized protein</fullName>
    </submittedName>
</protein>
<keyword evidence="1" id="KW-0812">Transmembrane</keyword>
<keyword evidence="1" id="KW-1133">Transmembrane helix</keyword>
<name>V6HCD5_9LEPT</name>
<feature type="transmembrane region" description="Helical" evidence="1">
    <location>
        <begin position="73"/>
        <end position="94"/>
    </location>
</feature>
<gene>
    <name evidence="2" type="ORF">LEP1GSC047_4163</name>
</gene>
<dbReference type="EMBL" id="AHMM02000015">
    <property type="protein sequence ID" value="EQA37511.1"/>
    <property type="molecule type" value="Genomic_DNA"/>
</dbReference>
<evidence type="ECO:0000313" key="2">
    <source>
        <dbReference type="EMBL" id="EQA37511.1"/>
    </source>
</evidence>
<keyword evidence="1" id="KW-0472">Membrane</keyword>
<organism evidence="2 3">
    <name type="scientific">Leptospira inadai serovar Lyme str. 10</name>
    <dbReference type="NCBI Taxonomy" id="1049790"/>
    <lineage>
        <taxon>Bacteria</taxon>
        <taxon>Pseudomonadati</taxon>
        <taxon>Spirochaetota</taxon>
        <taxon>Spirochaetia</taxon>
        <taxon>Leptospirales</taxon>
        <taxon>Leptospiraceae</taxon>
        <taxon>Leptospira</taxon>
    </lineage>
</organism>
<feature type="transmembrane region" description="Helical" evidence="1">
    <location>
        <begin position="46"/>
        <end position="66"/>
    </location>
</feature>
<proteinExistence type="predicted"/>
<reference evidence="2 3" key="1">
    <citation type="submission" date="2013-05" db="EMBL/GenBank/DDBJ databases">
        <authorList>
            <person name="Harkins D.M."/>
            <person name="Durkin A.S."/>
            <person name="Brinkac L.M."/>
            <person name="Haft D.H."/>
            <person name="Selengut J.D."/>
            <person name="Sanka R."/>
            <person name="DePew J."/>
            <person name="Purushe J."/>
            <person name="Hartskeerl R.A."/>
            <person name="Ahmed A."/>
            <person name="van der Linden H."/>
            <person name="Goris M.G.A."/>
            <person name="Vinetz J.M."/>
            <person name="Sutton G.G."/>
            <person name="Nierman W.C."/>
            <person name="Fouts D.E."/>
        </authorList>
    </citation>
    <scope>NUCLEOTIDE SEQUENCE [LARGE SCALE GENOMIC DNA]</scope>
    <source>
        <strain evidence="2 3">10</strain>
    </source>
</reference>
<sequence length="107" mass="12004">MLQSVIDQTSLFAGINSSTVKSKKESPLIFTINLSFCFSELPVNVIPHHSGTLLIFLIASLAPIFTEILLLKLFFSISFTFLAARYVFLTYILLPPNFSSHSDLLYE</sequence>
<evidence type="ECO:0000256" key="1">
    <source>
        <dbReference type="SAM" id="Phobius"/>
    </source>
</evidence>
<evidence type="ECO:0000313" key="3">
    <source>
        <dbReference type="Proteomes" id="UP000018719"/>
    </source>
</evidence>
<dbReference type="Proteomes" id="UP000018719">
    <property type="component" value="Unassembled WGS sequence"/>
</dbReference>
<dbReference type="AlphaFoldDB" id="V6HCD5"/>
<accession>V6HCD5</accession>
<comment type="caution">
    <text evidence="2">The sequence shown here is derived from an EMBL/GenBank/DDBJ whole genome shotgun (WGS) entry which is preliminary data.</text>
</comment>